<dbReference type="GO" id="GO:0006547">
    <property type="term" value="P:L-histidine metabolic process"/>
    <property type="evidence" value="ECO:0007669"/>
    <property type="project" value="UniProtKB-KW"/>
</dbReference>
<dbReference type="PROSITE" id="PS51409">
    <property type="entry name" value="ARGINASE_2"/>
    <property type="match status" value="1"/>
</dbReference>
<keyword evidence="3" id="KW-0369">Histidine metabolism</keyword>
<comment type="caution">
    <text evidence="6">The sequence shown here is derived from an EMBL/GenBank/DDBJ whole genome shotgun (WGS) entry which is preliminary data.</text>
</comment>
<evidence type="ECO:0000256" key="2">
    <source>
        <dbReference type="ARBA" id="ARBA00022801"/>
    </source>
</evidence>
<dbReference type="GO" id="GO:0008783">
    <property type="term" value="F:agmatinase activity"/>
    <property type="evidence" value="ECO:0007669"/>
    <property type="project" value="TreeGrafter"/>
</dbReference>
<dbReference type="GO" id="GO:0033389">
    <property type="term" value="P:putrescine biosynthetic process from arginine, via agmatine"/>
    <property type="evidence" value="ECO:0007669"/>
    <property type="project" value="TreeGrafter"/>
</dbReference>
<evidence type="ECO:0000313" key="7">
    <source>
        <dbReference type="Proteomes" id="UP000281474"/>
    </source>
</evidence>
<dbReference type="RefSeq" id="WP_121837393.1">
    <property type="nucleotide sequence ID" value="NZ_ML014755.1"/>
</dbReference>
<keyword evidence="1" id="KW-0479">Metal-binding</keyword>
<protein>
    <submittedName>
        <fullName evidence="6">Arginase</fullName>
    </submittedName>
</protein>
<keyword evidence="7" id="KW-1185">Reference proteome</keyword>
<evidence type="ECO:0000256" key="5">
    <source>
        <dbReference type="PROSITE-ProRule" id="PRU00742"/>
    </source>
</evidence>
<sequence>MQWFIPYSVSTIQPWLSQRTGETRFGDKIRFVEQQQDLTQLKRQGVKFVLIGVNEDIGPQGNLGKGGSGDGFKAAVSQWINLQSNAHLTGSECAIWGEIDCRDLNINAASVEQLRANTEIIDQRVIEAVQAIFDAGLEPIVIGGGHNNAYGLLTAAKQSFSSPMAAVNLDPHSDFRLKEGRHSGNGFSYAAAEGALACYHVLGLHELKNSAANLEQLQKFGGSWHSLQQIWVRRELSLTDALVQITDKLKQSQLPVGLELDVDSINAFPSSAMTYAGIPLLDATHYVYYIAKHNDCRYAHFAEPAAAIHPISGTEGFKQVGQSLSELIYAYIQGRLDK</sequence>
<proteinExistence type="inferred from homology"/>
<dbReference type="AlphaFoldDB" id="A0A3L8Q145"/>
<evidence type="ECO:0000256" key="1">
    <source>
        <dbReference type="ARBA" id="ARBA00022723"/>
    </source>
</evidence>
<dbReference type="PANTHER" id="PTHR11358:SF35">
    <property type="entry name" value="FORMIMIDOYLGLUTAMASE"/>
    <property type="match status" value="1"/>
</dbReference>
<dbReference type="SUPFAM" id="SSF52768">
    <property type="entry name" value="Arginase/deacetylase"/>
    <property type="match status" value="1"/>
</dbReference>
<evidence type="ECO:0000256" key="4">
    <source>
        <dbReference type="ARBA" id="ARBA00023211"/>
    </source>
</evidence>
<dbReference type="Pfam" id="PF00491">
    <property type="entry name" value="Arginase"/>
    <property type="match status" value="1"/>
</dbReference>
<dbReference type="InterPro" id="IPR006035">
    <property type="entry name" value="Ureohydrolase"/>
</dbReference>
<name>A0A3L8Q145_9GAMM</name>
<evidence type="ECO:0000256" key="3">
    <source>
        <dbReference type="ARBA" id="ARBA00022808"/>
    </source>
</evidence>
<dbReference type="Gene3D" id="3.40.800.10">
    <property type="entry name" value="Ureohydrolase domain"/>
    <property type="match status" value="1"/>
</dbReference>
<dbReference type="EMBL" id="QZEI01000004">
    <property type="protein sequence ID" value="RLV61356.1"/>
    <property type="molecule type" value="Genomic_DNA"/>
</dbReference>
<comment type="similarity">
    <text evidence="5">Belongs to the arginase family.</text>
</comment>
<dbReference type="GO" id="GO:0046872">
    <property type="term" value="F:metal ion binding"/>
    <property type="evidence" value="ECO:0007669"/>
    <property type="project" value="UniProtKB-KW"/>
</dbReference>
<gene>
    <name evidence="6" type="ORF">D5018_02455</name>
</gene>
<dbReference type="PANTHER" id="PTHR11358">
    <property type="entry name" value="ARGINASE/AGMATINASE"/>
    <property type="match status" value="1"/>
</dbReference>
<dbReference type="Proteomes" id="UP000281474">
    <property type="component" value="Unassembled WGS sequence"/>
</dbReference>
<dbReference type="OrthoDB" id="9788689at2"/>
<dbReference type="CDD" id="cd09988">
    <property type="entry name" value="Formimidoylglutamase"/>
    <property type="match status" value="1"/>
</dbReference>
<keyword evidence="4" id="KW-0464">Manganese</keyword>
<accession>A0A3L8Q145</accession>
<keyword evidence="2" id="KW-0378">Hydrolase</keyword>
<evidence type="ECO:0000313" key="6">
    <source>
        <dbReference type="EMBL" id="RLV61356.1"/>
    </source>
</evidence>
<dbReference type="InterPro" id="IPR023696">
    <property type="entry name" value="Ureohydrolase_dom_sf"/>
</dbReference>
<organism evidence="6 7">
    <name type="scientific">Parashewanella curva</name>
    <dbReference type="NCBI Taxonomy" id="2338552"/>
    <lineage>
        <taxon>Bacteria</taxon>
        <taxon>Pseudomonadati</taxon>
        <taxon>Pseudomonadota</taxon>
        <taxon>Gammaproteobacteria</taxon>
        <taxon>Alteromonadales</taxon>
        <taxon>Shewanellaceae</taxon>
        <taxon>Parashewanella</taxon>
    </lineage>
</organism>
<reference evidence="6 7" key="1">
    <citation type="submission" date="2018-09" db="EMBL/GenBank/DDBJ databases">
        <title>Phylogeny of the Shewanellaceae, and recommendation for two new genera, Pseudoshewanella and Parashewanella.</title>
        <authorList>
            <person name="Wang G."/>
        </authorList>
    </citation>
    <scope>NUCLEOTIDE SEQUENCE [LARGE SCALE GENOMIC DNA]</scope>
    <source>
        <strain evidence="6 7">C51</strain>
    </source>
</reference>